<name>A0A8X8ALR6_POPTO</name>
<dbReference type="AlphaFoldDB" id="A0A8X8ALR6"/>
<dbReference type="GO" id="GO:0006952">
    <property type="term" value="P:defense response"/>
    <property type="evidence" value="ECO:0007669"/>
    <property type="project" value="UniProtKB-KW"/>
</dbReference>
<evidence type="ECO:0000313" key="5">
    <source>
        <dbReference type="Proteomes" id="UP000886885"/>
    </source>
</evidence>
<feature type="domain" description="R13L1/DRL21-like LRR repeat region" evidence="3">
    <location>
        <begin position="119"/>
        <end position="221"/>
    </location>
</feature>
<evidence type="ECO:0000313" key="4">
    <source>
        <dbReference type="EMBL" id="KAG6783355.1"/>
    </source>
</evidence>
<protein>
    <recommendedName>
        <fullName evidence="3">R13L1/DRL21-like LRR repeat region domain-containing protein</fullName>
    </recommendedName>
</protein>
<gene>
    <name evidence="4" type="ORF">POTOM_012802</name>
</gene>
<proteinExistence type="predicted"/>
<dbReference type="Proteomes" id="UP000886885">
    <property type="component" value="Chromosome 3A"/>
</dbReference>
<dbReference type="InterPro" id="IPR056789">
    <property type="entry name" value="LRR_R13L1-DRL21"/>
</dbReference>
<reference evidence="4" key="1">
    <citation type="journal article" date="2020" name="bioRxiv">
        <title>Hybrid origin of Populus tomentosa Carr. identified through genome sequencing and phylogenomic analysis.</title>
        <authorList>
            <person name="An X."/>
            <person name="Gao K."/>
            <person name="Chen Z."/>
            <person name="Li J."/>
            <person name="Yang X."/>
            <person name="Yang X."/>
            <person name="Zhou J."/>
            <person name="Guo T."/>
            <person name="Zhao T."/>
            <person name="Huang S."/>
            <person name="Miao D."/>
            <person name="Khan W.U."/>
            <person name="Rao P."/>
            <person name="Ye M."/>
            <person name="Lei B."/>
            <person name="Liao W."/>
            <person name="Wang J."/>
            <person name="Ji L."/>
            <person name="Li Y."/>
            <person name="Guo B."/>
            <person name="Mustafa N.S."/>
            <person name="Li S."/>
            <person name="Yun Q."/>
            <person name="Keller S.R."/>
            <person name="Mao J."/>
            <person name="Zhang R."/>
            <person name="Strauss S.H."/>
        </authorList>
    </citation>
    <scope>NUCLEOTIDE SEQUENCE</scope>
    <source>
        <strain evidence="4">GM15</strain>
        <tissue evidence="4">Leaf</tissue>
    </source>
</reference>
<evidence type="ECO:0000259" key="3">
    <source>
        <dbReference type="Pfam" id="PF25019"/>
    </source>
</evidence>
<sequence>MKALHKPSLEDCLRLLITTNFCFLPEICKKKSQHLEERYSLVTANISYCPEEEMPSPQGMAKQMRQQESMIYPNIDAIIKLNSLFQVPIDADQLVVKWHNFMVLKLFSRGSFSICVENCVRNLQNVTYASDALEVVLKGNEHLKKLELSWNDSLQEQVLEKLQPRVNLKSLSVYGYREMRFPNWIGDSSFLQELCIRRCPSLTKALSTHLPSLTKLEIWECQRLEIECFPLELFPKLDLKSLPERMHSLVNFKILGSCPEVESFPIEVFSSKLQTLYAIGCKKLIAGGMRWDLQNLPSLSYFTFGRYNDLESFPEETLLPSTLKSPTIRSLPKLKSLDYKGLRLLTSLRELTIYGCPQLQSMPEEGLPSSLSALVIRRCPLLEKKGVQGIRGIEDWHKISHFPEMKIN</sequence>
<dbReference type="PANTHER" id="PTHR36766:SF40">
    <property type="entry name" value="DISEASE RESISTANCE PROTEIN RGA3"/>
    <property type="match status" value="1"/>
</dbReference>
<keyword evidence="1" id="KW-0433">Leucine-rich repeat</keyword>
<evidence type="ECO:0000256" key="1">
    <source>
        <dbReference type="ARBA" id="ARBA00022614"/>
    </source>
</evidence>
<dbReference type="PANTHER" id="PTHR36766">
    <property type="entry name" value="PLANT BROAD-SPECTRUM MILDEW RESISTANCE PROTEIN RPW8"/>
    <property type="match status" value="1"/>
</dbReference>
<keyword evidence="5" id="KW-1185">Reference proteome</keyword>
<keyword evidence="2" id="KW-0611">Plant defense</keyword>
<dbReference type="OrthoDB" id="1896560at2759"/>
<organism evidence="4 5">
    <name type="scientific">Populus tomentosa</name>
    <name type="common">Chinese white poplar</name>
    <dbReference type="NCBI Taxonomy" id="118781"/>
    <lineage>
        <taxon>Eukaryota</taxon>
        <taxon>Viridiplantae</taxon>
        <taxon>Streptophyta</taxon>
        <taxon>Embryophyta</taxon>
        <taxon>Tracheophyta</taxon>
        <taxon>Spermatophyta</taxon>
        <taxon>Magnoliopsida</taxon>
        <taxon>eudicotyledons</taxon>
        <taxon>Gunneridae</taxon>
        <taxon>Pentapetalae</taxon>
        <taxon>rosids</taxon>
        <taxon>fabids</taxon>
        <taxon>Malpighiales</taxon>
        <taxon>Salicaceae</taxon>
        <taxon>Saliceae</taxon>
        <taxon>Populus</taxon>
    </lineage>
</organism>
<comment type="caution">
    <text evidence="4">The sequence shown here is derived from an EMBL/GenBank/DDBJ whole genome shotgun (WGS) entry which is preliminary data.</text>
</comment>
<dbReference type="EMBL" id="JAAWWB010000005">
    <property type="protein sequence ID" value="KAG6783355.1"/>
    <property type="molecule type" value="Genomic_DNA"/>
</dbReference>
<accession>A0A8X8ALR6</accession>
<dbReference type="Pfam" id="PF25019">
    <property type="entry name" value="LRR_R13L1-DRL21"/>
    <property type="match status" value="1"/>
</dbReference>
<evidence type="ECO:0000256" key="2">
    <source>
        <dbReference type="ARBA" id="ARBA00022821"/>
    </source>
</evidence>